<dbReference type="AlphaFoldDB" id="A0A0A9DEH8"/>
<keyword evidence="1" id="KW-0812">Transmembrane</keyword>
<evidence type="ECO:0000313" key="2">
    <source>
        <dbReference type="EMBL" id="JAD82127.1"/>
    </source>
</evidence>
<proteinExistence type="predicted"/>
<reference evidence="2" key="1">
    <citation type="submission" date="2014-09" db="EMBL/GenBank/DDBJ databases">
        <authorList>
            <person name="Magalhaes I.L.F."/>
            <person name="Oliveira U."/>
            <person name="Santos F.R."/>
            <person name="Vidigal T.H.D.A."/>
            <person name="Brescovit A.D."/>
            <person name="Santos A.J."/>
        </authorList>
    </citation>
    <scope>NUCLEOTIDE SEQUENCE</scope>
    <source>
        <tissue evidence="2">Shoot tissue taken approximately 20 cm above the soil surface</tissue>
    </source>
</reference>
<dbReference type="EMBL" id="GBRH01215768">
    <property type="protein sequence ID" value="JAD82127.1"/>
    <property type="molecule type" value="Transcribed_RNA"/>
</dbReference>
<evidence type="ECO:0000256" key="1">
    <source>
        <dbReference type="SAM" id="Phobius"/>
    </source>
</evidence>
<accession>A0A0A9DEH8</accession>
<reference evidence="2" key="2">
    <citation type="journal article" date="2015" name="Data Brief">
        <title>Shoot transcriptome of the giant reed, Arundo donax.</title>
        <authorList>
            <person name="Barrero R.A."/>
            <person name="Guerrero F.D."/>
            <person name="Moolhuijzen P."/>
            <person name="Goolsby J.A."/>
            <person name="Tidwell J."/>
            <person name="Bellgard S.E."/>
            <person name="Bellgard M.I."/>
        </authorList>
    </citation>
    <scope>NUCLEOTIDE SEQUENCE</scope>
    <source>
        <tissue evidence="2">Shoot tissue taken approximately 20 cm above the soil surface</tissue>
    </source>
</reference>
<organism evidence="2">
    <name type="scientific">Arundo donax</name>
    <name type="common">Giant reed</name>
    <name type="synonym">Donax arundinaceus</name>
    <dbReference type="NCBI Taxonomy" id="35708"/>
    <lineage>
        <taxon>Eukaryota</taxon>
        <taxon>Viridiplantae</taxon>
        <taxon>Streptophyta</taxon>
        <taxon>Embryophyta</taxon>
        <taxon>Tracheophyta</taxon>
        <taxon>Spermatophyta</taxon>
        <taxon>Magnoliopsida</taxon>
        <taxon>Liliopsida</taxon>
        <taxon>Poales</taxon>
        <taxon>Poaceae</taxon>
        <taxon>PACMAD clade</taxon>
        <taxon>Arundinoideae</taxon>
        <taxon>Arundineae</taxon>
        <taxon>Arundo</taxon>
    </lineage>
</organism>
<protein>
    <submittedName>
        <fullName evidence="2">Uncharacterized protein</fullName>
    </submittedName>
</protein>
<keyword evidence="1" id="KW-0472">Membrane</keyword>
<keyword evidence="1" id="KW-1133">Transmembrane helix</keyword>
<name>A0A0A9DEH8_ARUDO</name>
<feature type="transmembrane region" description="Helical" evidence="1">
    <location>
        <begin position="28"/>
        <end position="48"/>
    </location>
</feature>
<sequence length="76" mass="8480">MLLAVLGARDIIFFPLIRMVATERGMKCGSVFAGFTVTFAKVFLAILFPHMRGCILDNGCDMFVFHVLSFDGRFSL</sequence>